<feature type="compositionally biased region" description="Basic and acidic residues" evidence="6">
    <location>
        <begin position="17"/>
        <end position="55"/>
    </location>
</feature>
<dbReference type="InterPro" id="IPR009311">
    <property type="entry name" value="IFI6/IFI27-like"/>
</dbReference>
<protein>
    <submittedName>
        <fullName evidence="7">Uncharacterized protein</fullName>
    </submittedName>
</protein>
<dbReference type="PANTHER" id="PTHR16932:SF18">
    <property type="entry name" value="INTERFERON, ALPHA-INDUCIBLE PROTEIN 27-LIKE 2"/>
    <property type="match status" value="1"/>
</dbReference>
<keyword evidence="3" id="KW-0812">Transmembrane</keyword>
<reference evidence="7" key="2">
    <citation type="submission" date="2023-06" db="EMBL/GenBank/DDBJ databases">
        <authorList>
            <consortium name="Lawrence Berkeley National Laboratory"/>
            <person name="Mondo S.J."/>
            <person name="Hensen N."/>
            <person name="Bonometti L."/>
            <person name="Westerberg I."/>
            <person name="Brannstrom I.O."/>
            <person name="Guillou S."/>
            <person name="Cros-Aarteil S."/>
            <person name="Calhoun S."/>
            <person name="Haridas S."/>
            <person name="Kuo A."/>
            <person name="Pangilinan J."/>
            <person name="Riley R."/>
            <person name="Labutti K."/>
            <person name="Andreopoulos B."/>
            <person name="Lipzen A."/>
            <person name="Chen C."/>
            <person name="Yanf M."/>
            <person name="Daum C."/>
            <person name="Ng V."/>
            <person name="Clum A."/>
            <person name="Steindorff A."/>
            <person name="Ohm R."/>
            <person name="Martin F."/>
            <person name="Silar P."/>
            <person name="Natvig D."/>
            <person name="Lalanne C."/>
            <person name="Gautier V."/>
            <person name="Ament-Velasquez S.L."/>
            <person name="Kruys A."/>
            <person name="Hutchinson M.I."/>
            <person name="Powell A.J."/>
            <person name="Barry K."/>
            <person name="Miller A.N."/>
            <person name="Grigoriev I.V."/>
            <person name="Debuchy R."/>
            <person name="Gladieux P."/>
            <person name="Thoren M.H."/>
            <person name="Johannesson H."/>
        </authorList>
    </citation>
    <scope>NUCLEOTIDE SEQUENCE</scope>
    <source>
        <strain evidence="7">CBS 626.80</strain>
    </source>
</reference>
<dbReference type="InterPro" id="IPR038213">
    <property type="entry name" value="IFI6/IFI27-like_sf"/>
</dbReference>
<feature type="region of interest" description="Disordered" evidence="6">
    <location>
        <begin position="1"/>
        <end position="55"/>
    </location>
</feature>
<keyword evidence="5" id="KW-0472">Membrane</keyword>
<sequence>IATSSVASPIRPTGIKMTERKTPPGEPHDKIPREPSKNELAKAFDTSSKETHPDDGLLEKIRWAKESIKQNPKTAAALGLTAGGLTVVAAPGLLTGPVLSMIGFGSSGIVGGSFAAGIQGMMGNVVAGSWFAAATSAAMGGCGVPVVAAIGQGVGATAAFVGGAYAAKDHIARGGVLENDLPDGLLTVPSLQHLVVFLAW</sequence>
<evidence type="ECO:0000313" key="8">
    <source>
        <dbReference type="Proteomes" id="UP001303222"/>
    </source>
</evidence>
<dbReference type="EMBL" id="MU859072">
    <property type="protein sequence ID" value="KAK3955787.1"/>
    <property type="molecule type" value="Genomic_DNA"/>
</dbReference>
<evidence type="ECO:0000256" key="3">
    <source>
        <dbReference type="ARBA" id="ARBA00022692"/>
    </source>
</evidence>
<proteinExistence type="inferred from homology"/>
<evidence type="ECO:0000313" key="7">
    <source>
        <dbReference type="EMBL" id="KAK3955787.1"/>
    </source>
</evidence>
<comment type="subcellular location">
    <subcellularLocation>
        <location evidence="1">Membrane</location>
        <topology evidence="1">Multi-pass membrane protein</topology>
    </subcellularLocation>
</comment>
<dbReference type="AlphaFoldDB" id="A0AAN6SIP6"/>
<name>A0AAN6SIP6_9PEZI</name>
<dbReference type="Proteomes" id="UP001303222">
    <property type="component" value="Unassembled WGS sequence"/>
</dbReference>
<evidence type="ECO:0000256" key="6">
    <source>
        <dbReference type="SAM" id="MobiDB-lite"/>
    </source>
</evidence>
<organism evidence="7 8">
    <name type="scientific">Pseudoneurospora amorphoporcata</name>
    <dbReference type="NCBI Taxonomy" id="241081"/>
    <lineage>
        <taxon>Eukaryota</taxon>
        <taxon>Fungi</taxon>
        <taxon>Dikarya</taxon>
        <taxon>Ascomycota</taxon>
        <taxon>Pezizomycotina</taxon>
        <taxon>Sordariomycetes</taxon>
        <taxon>Sordariomycetidae</taxon>
        <taxon>Sordariales</taxon>
        <taxon>Sordariaceae</taxon>
        <taxon>Pseudoneurospora</taxon>
    </lineage>
</organism>
<dbReference type="Gene3D" id="6.10.110.10">
    <property type="match status" value="1"/>
</dbReference>
<keyword evidence="8" id="KW-1185">Reference proteome</keyword>
<comment type="caution">
    <text evidence="7">The sequence shown here is derived from an EMBL/GenBank/DDBJ whole genome shotgun (WGS) entry which is preliminary data.</text>
</comment>
<accession>A0AAN6SIP6</accession>
<dbReference type="PANTHER" id="PTHR16932">
    <property type="entry name" value="INTERFERON ALPHA-INDUCIBLE PROTEIN 27"/>
    <property type="match status" value="1"/>
</dbReference>
<evidence type="ECO:0000256" key="4">
    <source>
        <dbReference type="ARBA" id="ARBA00022989"/>
    </source>
</evidence>
<keyword evidence="4" id="KW-1133">Transmembrane helix</keyword>
<evidence type="ECO:0000256" key="5">
    <source>
        <dbReference type="ARBA" id="ARBA00023136"/>
    </source>
</evidence>
<feature type="non-terminal residue" evidence="7">
    <location>
        <position position="1"/>
    </location>
</feature>
<comment type="similarity">
    <text evidence="2">Belongs to the IFI6/IFI27 family.</text>
</comment>
<evidence type="ECO:0000256" key="2">
    <source>
        <dbReference type="ARBA" id="ARBA00007262"/>
    </source>
</evidence>
<reference evidence="7" key="1">
    <citation type="journal article" date="2023" name="Mol. Phylogenet. Evol.">
        <title>Genome-scale phylogeny and comparative genomics of the fungal order Sordariales.</title>
        <authorList>
            <person name="Hensen N."/>
            <person name="Bonometti L."/>
            <person name="Westerberg I."/>
            <person name="Brannstrom I.O."/>
            <person name="Guillou S."/>
            <person name="Cros-Aarteil S."/>
            <person name="Calhoun S."/>
            <person name="Haridas S."/>
            <person name="Kuo A."/>
            <person name="Mondo S."/>
            <person name="Pangilinan J."/>
            <person name="Riley R."/>
            <person name="LaButti K."/>
            <person name="Andreopoulos B."/>
            <person name="Lipzen A."/>
            <person name="Chen C."/>
            <person name="Yan M."/>
            <person name="Daum C."/>
            <person name="Ng V."/>
            <person name="Clum A."/>
            <person name="Steindorff A."/>
            <person name="Ohm R.A."/>
            <person name="Martin F."/>
            <person name="Silar P."/>
            <person name="Natvig D.O."/>
            <person name="Lalanne C."/>
            <person name="Gautier V."/>
            <person name="Ament-Velasquez S.L."/>
            <person name="Kruys A."/>
            <person name="Hutchinson M.I."/>
            <person name="Powell A.J."/>
            <person name="Barry K."/>
            <person name="Miller A.N."/>
            <person name="Grigoriev I.V."/>
            <person name="Debuchy R."/>
            <person name="Gladieux P."/>
            <person name="Hiltunen Thoren M."/>
            <person name="Johannesson H."/>
        </authorList>
    </citation>
    <scope>NUCLEOTIDE SEQUENCE</scope>
    <source>
        <strain evidence="7">CBS 626.80</strain>
    </source>
</reference>
<evidence type="ECO:0000256" key="1">
    <source>
        <dbReference type="ARBA" id="ARBA00004141"/>
    </source>
</evidence>
<gene>
    <name evidence="7" type="ORF">QBC32DRAFT_204534</name>
</gene>
<dbReference type="GO" id="GO:0016020">
    <property type="term" value="C:membrane"/>
    <property type="evidence" value="ECO:0007669"/>
    <property type="project" value="UniProtKB-SubCell"/>
</dbReference>